<keyword evidence="1" id="KW-1133">Transmembrane helix</keyword>
<reference evidence="2" key="5">
    <citation type="submission" date="2001-07" db="EMBL/GenBank/DDBJ databases">
        <authorList>
            <person name="Adachi J."/>
            <person name="Aizawa K."/>
            <person name="Akimura T."/>
            <person name="Arakawa T."/>
            <person name="Bono H."/>
            <person name="Carninci P."/>
            <person name="Fukuda S."/>
            <person name="Furuno M."/>
            <person name="Hanagaki T."/>
            <person name="Hara A."/>
            <person name="Hashizume W."/>
            <person name="Hayashida K."/>
            <person name="Hayatsu N."/>
            <person name="Hiramoto K."/>
            <person name="Hiraoka T."/>
            <person name="Hirozane T."/>
            <person name="Hori F."/>
            <person name="Imotani K."/>
            <person name="Ishii Y."/>
            <person name="Itoh M."/>
            <person name="Kagawa I."/>
            <person name="Kasukawa T."/>
            <person name="Katoh H."/>
            <person name="Kawai J."/>
            <person name="Kojima Y."/>
            <person name="Kondo S."/>
            <person name="Konno H."/>
            <person name="Kouda M."/>
            <person name="Koya S."/>
            <person name="Kurihara C."/>
            <person name="Matsuyama T."/>
            <person name="Miyazaki A."/>
            <person name="Murata M."/>
            <person name="Nakamura M."/>
            <person name="Nishi K."/>
            <person name="Nomura K."/>
            <person name="Numazaki R."/>
            <person name="Ohno M."/>
            <person name="Ohsato N."/>
            <person name="Okazaki Y."/>
            <person name="Saito R."/>
            <person name="Saitoh H."/>
            <person name="Sakai C."/>
            <person name="Sakai K."/>
            <person name="Sakazume N."/>
            <person name="Sano H."/>
            <person name="Sasaki D."/>
            <person name="Shibata K."/>
            <person name="Shinagawa A."/>
            <person name="Shiraki T."/>
            <person name="Sogabe Y."/>
            <person name="Tagami M."/>
            <person name="Tagawa A."/>
            <person name="Takahashi F."/>
            <person name="Takaku-Akahira S."/>
            <person name="Takeda Y."/>
            <person name="Tanaka T."/>
            <person name="Tomaru A."/>
            <person name="Toya T."/>
            <person name="Yasunishi A."/>
            <person name="Muramatsu M."/>
            <person name="Hayashizaki Y."/>
        </authorList>
    </citation>
    <scope>NUCLEOTIDE SEQUENCE</scope>
    <source>
        <strain evidence="2">C57BL/6J</strain>
        <tissue evidence="2">Hypothalamus</tissue>
    </source>
</reference>
<reference evidence="2" key="6">
    <citation type="journal article" date="2002" name="Nature">
        <title>Analysis of the mouse transcriptome based on functional annotation of 60,770 full-length cDNAs.</title>
        <authorList>
            <consortium name="The FANTOM Consortium and the RIKEN Genome Exploration Research Group Phase I and II Team"/>
        </authorList>
    </citation>
    <scope>NUCLEOTIDE SEQUENCE</scope>
    <source>
        <strain evidence="2">C57BL/6J</strain>
        <tissue evidence="2">Hypothalamus</tissue>
    </source>
</reference>
<dbReference type="EMBL" id="AK038383">
    <property type="protein sequence ID" value="BAC29978.1"/>
    <property type="molecule type" value="mRNA"/>
</dbReference>
<evidence type="ECO:0000313" key="3">
    <source>
        <dbReference type="MGI" id="MGI:3649998"/>
    </source>
</evidence>
<protein>
    <submittedName>
        <fullName evidence="2">Uncharacterized protein</fullName>
    </submittedName>
</protein>
<evidence type="ECO:0000256" key="1">
    <source>
        <dbReference type="SAM" id="Phobius"/>
    </source>
</evidence>
<feature type="non-terminal residue" evidence="2">
    <location>
        <position position="1"/>
    </location>
</feature>
<reference evidence="2" key="8">
    <citation type="journal article" date="2005" name="Science">
        <title>Antisense Transcription in the Mammalian Transcriptome.</title>
        <authorList>
            <consortium name="RIKEN Genome Exploration Research Group and Genome Science Group (Genome Network Project Core Group) and the FANTOM Consortium"/>
        </authorList>
    </citation>
    <scope>NUCLEOTIDE SEQUENCE</scope>
    <source>
        <strain evidence="2">C57BL/6J</strain>
        <tissue evidence="2">Hypothalamus</tissue>
    </source>
</reference>
<dbReference type="AGR" id="MGI:3649998"/>
<gene>
    <name evidence="3" type="primary">Gm12830</name>
    <name evidence="3" type="synonym">OTTMUSG00000008584</name>
</gene>
<proteinExistence type="evidence at transcript level"/>
<reference evidence="2" key="2">
    <citation type="journal article" date="2000" name="Genome Res.">
        <title>Normalization and subtraction of cap-trapper-selected cDNAs to prepare full-length cDNA libraries for rapid discovery of new genes.</title>
        <authorList>
            <person name="Carninci P."/>
            <person name="Shibata Y."/>
            <person name="Hayatsu N."/>
            <person name="Sugahara Y."/>
            <person name="Shibata K."/>
            <person name="Itoh M."/>
            <person name="Konno H."/>
            <person name="Okazaki Y."/>
            <person name="Muramatsu M."/>
            <person name="Hayashizaki Y."/>
        </authorList>
    </citation>
    <scope>NUCLEOTIDE SEQUENCE</scope>
    <source>
        <strain evidence="2">C57BL/6J</strain>
        <tissue evidence="2">Hypothalamus</tissue>
    </source>
</reference>
<keyword evidence="1" id="KW-0472">Membrane</keyword>
<sequence length="157" mass="17643">EPKKRDTWSNRSRPAAWASLWPALIAACIALFHFKESTEKPVPGRQQKVKTQLTPIRALSQAPRERPIKPLMGSTDARASSFSSLGCGGLNQTCLHWAHPIFWWLLQGWKKGPFLKGKVGTKPPTNYTVEFLSFEEMTLVSTSGVQWISLILDLPAW</sequence>
<evidence type="ECO:0000313" key="2">
    <source>
        <dbReference type="EMBL" id="BAC29978.1"/>
    </source>
</evidence>
<feature type="transmembrane region" description="Helical" evidence="1">
    <location>
        <begin position="15"/>
        <end position="34"/>
    </location>
</feature>
<dbReference type="MGI" id="MGI:3649998">
    <property type="gene designation" value="Gm12830"/>
</dbReference>
<keyword evidence="1" id="KW-0812">Transmembrane</keyword>
<reference evidence="2" key="1">
    <citation type="journal article" date="1999" name="Methods Enzymol.">
        <title>High-efficiency full-length cDNA cloning.</title>
        <authorList>
            <person name="Carninci P."/>
            <person name="Hayashizaki Y."/>
        </authorList>
    </citation>
    <scope>NUCLEOTIDE SEQUENCE</scope>
    <source>
        <strain evidence="2">C57BL/6J</strain>
        <tissue evidence="2">Hypothalamus</tissue>
    </source>
</reference>
<reference evidence="2" key="7">
    <citation type="journal article" date="2005" name="Science">
        <title>The Transcriptional Landscape of the Mammalian Genome.</title>
        <authorList>
            <consortium name="The FANTOM Consortium"/>
            <consortium name="Riken Genome Exploration Research Group and Genome Science Group (Genome Network Project Core Group)"/>
        </authorList>
    </citation>
    <scope>NUCLEOTIDE SEQUENCE</scope>
    <source>
        <strain evidence="2">C57BL/6J</strain>
        <tissue evidence="2">Hypothalamus</tissue>
    </source>
</reference>
<accession>Q8CAN6</accession>
<reference evidence="2" key="3">
    <citation type="journal article" date="2000" name="Genome Res.">
        <title>RIKEN integrated sequence analysis (RISA) system--384-format sequencing pipeline with 384 multicapillary sequencer.</title>
        <authorList>
            <person name="Shibata K."/>
            <person name="Itoh M."/>
            <person name="Aizawa K."/>
            <person name="Nagaoka S."/>
            <person name="Sasaki N."/>
            <person name="Carninci P."/>
            <person name="Konno H."/>
            <person name="Akiyama J."/>
            <person name="Nishi K."/>
            <person name="Kitsunai T."/>
            <person name="Tashiro H."/>
            <person name="Itoh M."/>
            <person name="Sumi N."/>
            <person name="Ishii Y."/>
            <person name="Nakamura S."/>
            <person name="Hazama M."/>
            <person name="Nishine T."/>
            <person name="Harada A."/>
            <person name="Yamamoto R."/>
            <person name="Matsumoto H."/>
            <person name="Sakaguchi S."/>
            <person name="Ikegami T."/>
            <person name="Kashiwagi K."/>
            <person name="Fujiwake S."/>
            <person name="Inoue K."/>
            <person name="Togawa Y."/>
            <person name="Izawa M."/>
            <person name="Ohara E."/>
            <person name="Watahiki M."/>
            <person name="Yoneda Y."/>
            <person name="Ishikawa T."/>
            <person name="Ozawa K."/>
            <person name="Tanaka T."/>
            <person name="Matsuura S."/>
            <person name="Kawai J."/>
            <person name="Okazaki Y."/>
            <person name="Muramatsu M."/>
            <person name="Inoue Y."/>
            <person name="Kira A."/>
            <person name="Hayashizaki Y."/>
        </authorList>
    </citation>
    <scope>NUCLEOTIDE SEQUENCE</scope>
    <source>
        <strain evidence="2">C57BL/6J</strain>
        <tissue evidence="2">Hypothalamus</tissue>
    </source>
</reference>
<dbReference type="AlphaFoldDB" id="Q8CAN6"/>
<organism evidence="2">
    <name type="scientific">Mus musculus</name>
    <name type="common">Mouse</name>
    <dbReference type="NCBI Taxonomy" id="10090"/>
    <lineage>
        <taxon>Eukaryota</taxon>
        <taxon>Metazoa</taxon>
        <taxon>Chordata</taxon>
        <taxon>Craniata</taxon>
        <taxon>Vertebrata</taxon>
        <taxon>Euteleostomi</taxon>
        <taxon>Mammalia</taxon>
        <taxon>Eutheria</taxon>
        <taxon>Euarchontoglires</taxon>
        <taxon>Glires</taxon>
        <taxon>Rodentia</taxon>
        <taxon>Myomorpha</taxon>
        <taxon>Muroidea</taxon>
        <taxon>Muridae</taxon>
        <taxon>Murinae</taxon>
        <taxon>Mus</taxon>
        <taxon>Mus</taxon>
    </lineage>
</organism>
<name>Q8CAN6_MOUSE</name>
<reference evidence="2" key="4">
    <citation type="journal article" date="2001" name="Nature">
        <title>Functional annotation of a full-length mouse cDNA collection.</title>
        <authorList>
            <consortium name="The RIKEN Genome Exploration Research Group Phase II Team and the FANTOM Consortium"/>
        </authorList>
    </citation>
    <scope>NUCLEOTIDE SEQUENCE</scope>
    <source>
        <strain evidence="2">C57BL/6J</strain>
        <tissue evidence="2">Hypothalamus</tissue>
    </source>
</reference>